<feature type="region of interest" description="Disordered" evidence="2">
    <location>
        <begin position="55"/>
        <end position="84"/>
    </location>
</feature>
<gene>
    <name evidence="3" type="ORF">HTAM1171_LOCUS5002</name>
</gene>
<evidence type="ECO:0000256" key="1">
    <source>
        <dbReference type="SAM" id="Coils"/>
    </source>
</evidence>
<evidence type="ECO:0000313" key="3">
    <source>
        <dbReference type="EMBL" id="CAD9487979.1"/>
    </source>
</evidence>
<keyword evidence="1" id="KW-0175">Coiled coil</keyword>
<feature type="region of interest" description="Disordered" evidence="2">
    <location>
        <begin position="182"/>
        <end position="222"/>
    </location>
</feature>
<accession>A0A7S2HE09</accession>
<organism evidence="3">
    <name type="scientific">Helicotheca tamesis</name>
    <dbReference type="NCBI Taxonomy" id="374047"/>
    <lineage>
        <taxon>Eukaryota</taxon>
        <taxon>Sar</taxon>
        <taxon>Stramenopiles</taxon>
        <taxon>Ochrophyta</taxon>
        <taxon>Bacillariophyta</taxon>
        <taxon>Mediophyceae</taxon>
        <taxon>Lithodesmiophycidae</taxon>
        <taxon>Lithodesmiales</taxon>
        <taxon>Lithodesmiaceae</taxon>
        <taxon>Helicotheca</taxon>
    </lineage>
</organism>
<dbReference type="AlphaFoldDB" id="A0A7S2HE09"/>
<protein>
    <submittedName>
        <fullName evidence="3">Uncharacterized protein</fullName>
    </submittedName>
</protein>
<reference evidence="3" key="1">
    <citation type="submission" date="2021-01" db="EMBL/GenBank/DDBJ databases">
        <authorList>
            <person name="Corre E."/>
            <person name="Pelletier E."/>
            <person name="Niang G."/>
            <person name="Scheremetjew M."/>
            <person name="Finn R."/>
            <person name="Kale V."/>
            <person name="Holt S."/>
            <person name="Cochrane G."/>
            <person name="Meng A."/>
            <person name="Brown T."/>
            <person name="Cohen L."/>
        </authorList>
    </citation>
    <scope>NUCLEOTIDE SEQUENCE</scope>
    <source>
        <strain evidence="3">CCMP826</strain>
    </source>
</reference>
<feature type="coiled-coil region" evidence="1">
    <location>
        <begin position="11"/>
        <end position="45"/>
    </location>
</feature>
<sequence>MSLRRLFIEHRNSFVELNNEHEEERNDLQDRIDELELELEFEKSRRIDAVSYASSMKQTRLEREESISAQQERASSPNCMAEKMKKEADKVEKMIMEKYETEKALRQELKAKDEMIKDLKHTVADQDKLISQIRNQWEEISVSSKKDVNQNGKTQIRRKSLDDLMARLQSLPETLHMLEEISTDADVKDAKESGMGASKKEPDDCANLYPHRCSSNFSLRED</sequence>
<name>A0A7S2HE09_9STRA</name>
<feature type="compositionally biased region" description="Polar residues" evidence="2">
    <location>
        <begin position="67"/>
        <end position="78"/>
    </location>
</feature>
<evidence type="ECO:0000256" key="2">
    <source>
        <dbReference type="SAM" id="MobiDB-lite"/>
    </source>
</evidence>
<feature type="compositionally biased region" description="Polar residues" evidence="2">
    <location>
        <begin position="213"/>
        <end position="222"/>
    </location>
</feature>
<feature type="compositionally biased region" description="Basic and acidic residues" evidence="2">
    <location>
        <begin position="185"/>
        <end position="203"/>
    </location>
</feature>
<dbReference type="EMBL" id="HBGV01008115">
    <property type="protein sequence ID" value="CAD9487979.1"/>
    <property type="molecule type" value="Transcribed_RNA"/>
</dbReference>
<proteinExistence type="predicted"/>